<reference evidence="2 3" key="1">
    <citation type="submission" date="2018-03" db="EMBL/GenBank/DDBJ databases">
        <title>Genomic Encyclopedia of Archaeal and Bacterial Type Strains, Phase II (KMG-II): from individual species to whole genera.</title>
        <authorList>
            <person name="Goeker M."/>
        </authorList>
    </citation>
    <scope>NUCLEOTIDE SEQUENCE [LARGE SCALE GENOMIC DNA]</scope>
    <source>
        <strain evidence="2 3">DSM 28057</strain>
    </source>
</reference>
<keyword evidence="3" id="KW-1185">Reference proteome</keyword>
<comment type="caution">
    <text evidence="2">The sequence shown here is derived from an EMBL/GenBank/DDBJ whole genome shotgun (WGS) entry which is preliminary data.</text>
</comment>
<name>A0A2P8E8L6_9BACT</name>
<protein>
    <submittedName>
        <fullName evidence="2">Uncharacterized protein</fullName>
    </submittedName>
</protein>
<dbReference type="EMBL" id="PYGF01000003">
    <property type="protein sequence ID" value="PSL05804.1"/>
    <property type="molecule type" value="Genomic_DNA"/>
</dbReference>
<dbReference type="AlphaFoldDB" id="A0A2P8E8L6"/>
<evidence type="ECO:0000313" key="3">
    <source>
        <dbReference type="Proteomes" id="UP000240708"/>
    </source>
</evidence>
<dbReference type="RefSeq" id="WP_106566840.1">
    <property type="nucleotide sequence ID" value="NZ_JAUVYL010000023.1"/>
</dbReference>
<feature type="chain" id="PRO_5015191157" evidence="1">
    <location>
        <begin position="18"/>
        <end position="122"/>
    </location>
</feature>
<organism evidence="2 3">
    <name type="scientific">Cecembia rubra</name>
    <dbReference type="NCBI Taxonomy" id="1485585"/>
    <lineage>
        <taxon>Bacteria</taxon>
        <taxon>Pseudomonadati</taxon>
        <taxon>Bacteroidota</taxon>
        <taxon>Cytophagia</taxon>
        <taxon>Cytophagales</taxon>
        <taxon>Cyclobacteriaceae</taxon>
        <taxon>Cecembia</taxon>
    </lineage>
</organism>
<dbReference type="Proteomes" id="UP000240708">
    <property type="component" value="Unassembled WGS sequence"/>
</dbReference>
<proteinExistence type="predicted"/>
<accession>A0A2P8E8L6</accession>
<gene>
    <name evidence="2" type="ORF">CLV48_103319</name>
</gene>
<evidence type="ECO:0000256" key="1">
    <source>
        <dbReference type="SAM" id="SignalP"/>
    </source>
</evidence>
<evidence type="ECO:0000313" key="2">
    <source>
        <dbReference type="EMBL" id="PSL05804.1"/>
    </source>
</evidence>
<keyword evidence="1" id="KW-0732">Signal</keyword>
<dbReference type="OrthoDB" id="839283at2"/>
<sequence length="122" mass="14295">MRYFLLLFFLFFSVRSAAQVSNEDKPSVLLYPEVYEVIHLQNTLESQNLIAEKLGDSKQVFWKTLEKEIILIKVHASNLDAKNPDKSLELLLKPSPEFNIISSKRYGREYLPQAYVWCLNNR</sequence>
<feature type="signal peptide" evidence="1">
    <location>
        <begin position="1"/>
        <end position="17"/>
    </location>
</feature>